<evidence type="ECO:0000256" key="1">
    <source>
        <dbReference type="ARBA" id="ARBA00004651"/>
    </source>
</evidence>
<evidence type="ECO:0000256" key="7">
    <source>
        <dbReference type="SAM" id="Phobius"/>
    </source>
</evidence>
<feature type="transmembrane region" description="Helical" evidence="7">
    <location>
        <begin position="74"/>
        <end position="103"/>
    </location>
</feature>
<dbReference type="PANTHER" id="PTHR43044">
    <property type="match status" value="1"/>
</dbReference>
<gene>
    <name evidence="8" type="ORF">CYPRO_2984</name>
</gene>
<dbReference type="GO" id="GO:0005886">
    <property type="term" value="C:plasma membrane"/>
    <property type="evidence" value="ECO:0007669"/>
    <property type="project" value="UniProtKB-SubCell"/>
</dbReference>
<dbReference type="RefSeq" id="WP_114985339.1">
    <property type="nucleotide sequence ID" value="NZ_CP027806.1"/>
</dbReference>
<dbReference type="InterPro" id="IPR005614">
    <property type="entry name" value="NrfD-like"/>
</dbReference>
<feature type="transmembrane region" description="Helical" evidence="7">
    <location>
        <begin position="368"/>
        <end position="393"/>
    </location>
</feature>
<feature type="transmembrane region" description="Helical" evidence="7">
    <location>
        <begin position="222"/>
        <end position="241"/>
    </location>
</feature>
<dbReference type="Proteomes" id="UP000254808">
    <property type="component" value="Chromosome"/>
</dbReference>
<accession>A0A345UP19</accession>
<evidence type="ECO:0000256" key="5">
    <source>
        <dbReference type="ARBA" id="ARBA00022989"/>
    </source>
</evidence>
<feature type="transmembrane region" description="Helical" evidence="7">
    <location>
        <begin position="413"/>
        <end position="434"/>
    </location>
</feature>
<comment type="similarity">
    <text evidence="2">Belongs to the NrfD family.</text>
</comment>
<evidence type="ECO:0000256" key="6">
    <source>
        <dbReference type="ARBA" id="ARBA00023136"/>
    </source>
</evidence>
<evidence type="ECO:0000256" key="4">
    <source>
        <dbReference type="ARBA" id="ARBA00022692"/>
    </source>
</evidence>
<evidence type="ECO:0000313" key="8">
    <source>
        <dbReference type="EMBL" id="AXJ02221.1"/>
    </source>
</evidence>
<keyword evidence="4 7" id="KW-0812">Transmembrane</keyword>
<dbReference type="EMBL" id="CP027806">
    <property type="protein sequence ID" value="AXJ02221.1"/>
    <property type="molecule type" value="Genomic_DNA"/>
</dbReference>
<feature type="transmembrane region" description="Helical" evidence="7">
    <location>
        <begin position="343"/>
        <end position="361"/>
    </location>
</feature>
<dbReference type="AlphaFoldDB" id="A0A345UP19"/>
<keyword evidence="5 7" id="KW-1133">Transmembrane helix</keyword>
<feature type="transmembrane region" description="Helical" evidence="7">
    <location>
        <begin position="37"/>
        <end position="62"/>
    </location>
</feature>
<dbReference type="KEGG" id="cprv:CYPRO_2984"/>
<feature type="transmembrane region" description="Helical" evidence="7">
    <location>
        <begin position="164"/>
        <end position="187"/>
    </location>
</feature>
<evidence type="ECO:0000313" key="9">
    <source>
        <dbReference type="Proteomes" id="UP000254808"/>
    </source>
</evidence>
<reference evidence="8 9" key="1">
    <citation type="submission" date="2018-03" db="EMBL/GenBank/DDBJ databases">
        <title>Phenotypic and genomic properties of Cyclonatronum proteinivorum gen. nov., sp. nov., a haloalkaliphilic bacteroidete from soda lakes possessing Na+-translocating rhodopsin.</title>
        <authorList>
            <person name="Toshchakov S.V."/>
            <person name="Korzhenkov A."/>
            <person name="Samarov N.I."/>
            <person name="Kublanov I.V."/>
            <person name="Muntyan M.S."/>
            <person name="Sorokin D.Y."/>
        </authorList>
    </citation>
    <scope>NUCLEOTIDE SEQUENCE [LARGE SCALE GENOMIC DNA]</scope>
    <source>
        <strain evidence="8 9">Omega</strain>
    </source>
</reference>
<feature type="transmembrane region" description="Helical" evidence="7">
    <location>
        <begin position="261"/>
        <end position="280"/>
    </location>
</feature>
<evidence type="ECO:0000256" key="2">
    <source>
        <dbReference type="ARBA" id="ARBA00008929"/>
    </source>
</evidence>
<organism evidence="8 9">
    <name type="scientific">Cyclonatronum proteinivorum</name>
    <dbReference type="NCBI Taxonomy" id="1457365"/>
    <lineage>
        <taxon>Bacteria</taxon>
        <taxon>Pseudomonadati</taxon>
        <taxon>Balneolota</taxon>
        <taxon>Balneolia</taxon>
        <taxon>Balneolales</taxon>
        <taxon>Cyclonatronaceae</taxon>
        <taxon>Cyclonatronum</taxon>
    </lineage>
</organism>
<evidence type="ECO:0000256" key="3">
    <source>
        <dbReference type="ARBA" id="ARBA00022475"/>
    </source>
</evidence>
<feature type="transmembrane region" description="Helical" evidence="7">
    <location>
        <begin position="301"/>
        <end position="323"/>
    </location>
</feature>
<keyword evidence="6 7" id="KW-0472">Membrane</keyword>
<dbReference type="PANTHER" id="PTHR43044:SF2">
    <property type="entry name" value="POLYSULPHIDE REDUCTASE NRFD"/>
    <property type="match status" value="1"/>
</dbReference>
<feature type="transmembrane region" description="Helical" evidence="7">
    <location>
        <begin position="115"/>
        <end position="144"/>
    </location>
</feature>
<comment type="subcellular location">
    <subcellularLocation>
        <location evidence="1">Cell membrane</location>
        <topology evidence="1">Multi-pass membrane protein</topology>
    </subcellularLocation>
</comment>
<keyword evidence="9" id="KW-1185">Reference proteome</keyword>
<dbReference type="OrthoDB" id="9806499at2"/>
<name>A0A345UP19_9BACT</name>
<keyword evidence="3" id="KW-1003">Cell membrane</keyword>
<dbReference type="Pfam" id="PF03916">
    <property type="entry name" value="NrfD"/>
    <property type="match status" value="1"/>
</dbReference>
<proteinExistence type="inferred from homology"/>
<protein>
    <submittedName>
        <fullName evidence="8">Quinol:cytochrome c oxidoreductase quinone-binding subunit 1</fullName>
    </submittedName>
</protein>
<sequence>MSSNSGYVKEAPLVQGNHTFSSITALVADIVEKPTPFWWYIAFGISNLLLGLLFLMLAYLIWEGTGVWGLNNTVAWGWAIINFVWWVGIGHAGTLISAVLYLFRQGWRTAINRFAEAMTIFAVMCAGIFPAVHVGRIWVIYWVFPLPNQMQMWPNFNSPLLWDVFAVSTYFTVSLLFWYVGLIPDLATLRDRVKSKLAAKLYGIFALGWTGGNRQWQHYEKAYMILAGIATPLVLSVHTIVSFDFAVSIIPGWHTTIFPPYFVAGAIFSGFAMVMTLMIIARKIYGLEDIMTIDHIEKMNIIILVTGWMVGFAYIMEFFIAWYSGVEYEKFAFVNRAVGPYAWAYWIMMSCNVIAPNFFWFKKMRRSITVSFILSIVVNIGMWFERFVITVTSLAQDFLPGSWAYYSPTWVDVLTYVGTFGLFFSNFLLFLRFLPMVAIAEVKMVMPQADPHYYDEDGNEPVKEKANDSNA</sequence>